<gene>
    <name evidence="2" type="ORF">TARUN_5683</name>
</gene>
<protein>
    <submittedName>
        <fullName evidence="2">Glycosyl transferase family 17</fullName>
    </submittedName>
</protein>
<dbReference type="GO" id="GO:0006044">
    <property type="term" value="P:N-acetylglucosamine metabolic process"/>
    <property type="evidence" value="ECO:0007669"/>
    <property type="project" value="TreeGrafter"/>
</dbReference>
<dbReference type="InterPro" id="IPR006813">
    <property type="entry name" value="Glyco_trans_17"/>
</dbReference>
<dbReference type="Pfam" id="PF04724">
    <property type="entry name" value="Glyco_transf_17"/>
    <property type="match status" value="1"/>
</dbReference>
<dbReference type="OrthoDB" id="6474464at2759"/>
<reference evidence="2 3" key="1">
    <citation type="journal article" date="2018" name="PLoS Pathog.">
        <title>Evolution of structural diversity of trichothecenes, a family of toxins produced by plant pathogenic and entomopathogenic fungi.</title>
        <authorList>
            <person name="Proctor R.H."/>
            <person name="McCormick S.P."/>
            <person name="Kim H.S."/>
            <person name="Cardoza R.E."/>
            <person name="Stanley A.M."/>
            <person name="Lindo L."/>
            <person name="Kelly A."/>
            <person name="Brown D.W."/>
            <person name="Lee T."/>
            <person name="Vaughan M.M."/>
            <person name="Alexander N.J."/>
            <person name="Busman M."/>
            <person name="Gutierrez S."/>
        </authorList>
    </citation>
    <scope>NUCLEOTIDE SEQUENCE [LARGE SCALE GENOMIC DNA]</scope>
    <source>
        <strain evidence="2 3">IBT 40837</strain>
    </source>
</reference>
<dbReference type="GO" id="GO:0003830">
    <property type="term" value="F:beta-1,4-mannosylglycoprotein 4-beta-N-acetylglucosaminyltransferase activity"/>
    <property type="evidence" value="ECO:0007669"/>
    <property type="project" value="InterPro"/>
</dbReference>
<name>A0A395NL91_TRIAR</name>
<keyword evidence="2" id="KW-0808">Transferase</keyword>
<evidence type="ECO:0000313" key="2">
    <source>
        <dbReference type="EMBL" id="RFU76597.1"/>
    </source>
</evidence>
<dbReference type="GO" id="GO:0016020">
    <property type="term" value="C:membrane"/>
    <property type="evidence" value="ECO:0007669"/>
    <property type="project" value="InterPro"/>
</dbReference>
<keyword evidence="3" id="KW-1185">Reference proteome</keyword>
<evidence type="ECO:0000313" key="3">
    <source>
        <dbReference type="Proteomes" id="UP000266272"/>
    </source>
</evidence>
<sequence>MTFRATSLVFLAGLLSLVSWLSGQPLFASHPERRRISNLDMVLGESLPAHLNFSSDAAGHRGYYASAQARAFCEAHGYTVFAPRSQSGERKIYDLFMVNSELDWIEVRLETLYDHVDYFIVVESPKTFQGTDKPLTVRDNWAKFERFHDKMIYHQLSFPSWFKPKRAWDYEDLQRDAMYDQVFPQLAGRSAPVHGDVILVADVDEIPRPESLFLLRSCNFPARLTLASRFYYYSFQFLHSGPEWPHPQATFYQGWRTVRPTNLRNGDGGIPLFRDLDKSRLSNAAWHCSSCFATMEQFLNKMASFSHVWMNQERFRNKDNIAKAIREGKDVWGRDIDTFERIDKNQDVPAILQREQKKYKYMLDRSGKSAGFTDYP</sequence>
<organism evidence="2 3">
    <name type="scientific">Trichoderma arundinaceum</name>
    <dbReference type="NCBI Taxonomy" id="490622"/>
    <lineage>
        <taxon>Eukaryota</taxon>
        <taxon>Fungi</taxon>
        <taxon>Dikarya</taxon>
        <taxon>Ascomycota</taxon>
        <taxon>Pezizomycotina</taxon>
        <taxon>Sordariomycetes</taxon>
        <taxon>Hypocreomycetidae</taxon>
        <taxon>Hypocreales</taxon>
        <taxon>Hypocreaceae</taxon>
        <taxon>Trichoderma</taxon>
    </lineage>
</organism>
<dbReference type="AlphaFoldDB" id="A0A395NL91"/>
<feature type="chain" id="PRO_5017481258" evidence="1">
    <location>
        <begin position="24"/>
        <end position="376"/>
    </location>
</feature>
<dbReference type="PANTHER" id="PTHR12224:SF0">
    <property type="entry name" value="BETA-1,4-MANNOSYL-GLYCOPROTEIN 4-BETA-N-ACETYLGLUCOSAMINYLTRANSFERASE"/>
    <property type="match status" value="1"/>
</dbReference>
<accession>A0A395NL91</accession>
<dbReference type="Proteomes" id="UP000266272">
    <property type="component" value="Unassembled WGS sequence"/>
</dbReference>
<evidence type="ECO:0000256" key="1">
    <source>
        <dbReference type="SAM" id="SignalP"/>
    </source>
</evidence>
<proteinExistence type="predicted"/>
<comment type="caution">
    <text evidence="2">The sequence shown here is derived from an EMBL/GenBank/DDBJ whole genome shotgun (WGS) entry which is preliminary data.</text>
</comment>
<dbReference type="PANTHER" id="PTHR12224">
    <property type="entry name" value="BETA-1,4-MANNOSYL-GLYCOPROTEIN BETA-1,4-N-ACETYLGLUCOSAMINYL-TRANSFERASE"/>
    <property type="match status" value="1"/>
</dbReference>
<dbReference type="EMBL" id="PXOA01000337">
    <property type="protein sequence ID" value="RFU76597.1"/>
    <property type="molecule type" value="Genomic_DNA"/>
</dbReference>
<feature type="signal peptide" evidence="1">
    <location>
        <begin position="1"/>
        <end position="23"/>
    </location>
</feature>
<dbReference type="STRING" id="490622.A0A395NL91"/>
<keyword evidence="1" id="KW-0732">Signal</keyword>